<dbReference type="Proteomes" id="UP000651057">
    <property type="component" value="Unassembled WGS sequence"/>
</dbReference>
<dbReference type="NCBIfam" id="NF033788">
    <property type="entry name" value="HTH_metalloreg"/>
    <property type="match status" value="1"/>
</dbReference>
<dbReference type="PANTHER" id="PTHR38600:SF1">
    <property type="entry name" value="TRANSCRIPTIONAL REGULATORY PROTEIN"/>
    <property type="match status" value="1"/>
</dbReference>
<comment type="caution">
    <text evidence="2">The sequence shown here is derived from an EMBL/GenBank/DDBJ whole genome shotgun (WGS) entry which is preliminary data.</text>
</comment>
<dbReference type="SUPFAM" id="SSF46785">
    <property type="entry name" value="Winged helix' DNA-binding domain"/>
    <property type="match status" value="1"/>
</dbReference>
<evidence type="ECO:0000259" key="1">
    <source>
        <dbReference type="PROSITE" id="PS50987"/>
    </source>
</evidence>
<dbReference type="Gene3D" id="1.10.10.10">
    <property type="entry name" value="Winged helix-like DNA-binding domain superfamily/Winged helix DNA-binding domain"/>
    <property type="match status" value="1"/>
</dbReference>
<proteinExistence type="predicted"/>
<dbReference type="Pfam" id="PF01022">
    <property type="entry name" value="HTH_5"/>
    <property type="match status" value="1"/>
</dbReference>
<evidence type="ECO:0000313" key="3">
    <source>
        <dbReference type="Proteomes" id="UP000651057"/>
    </source>
</evidence>
<dbReference type="InterPro" id="IPR011991">
    <property type="entry name" value="ArsR-like_HTH"/>
</dbReference>
<dbReference type="GO" id="GO:0003700">
    <property type="term" value="F:DNA-binding transcription factor activity"/>
    <property type="evidence" value="ECO:0007669"/>
    <property type="project" value="InterPro"/>
</dbReference>
<dbReference type="SMART" id="SM00418">
    <property type="entry name" value="HTH_ARSR"/>
    <property type="match status" value="1"/>
</dbReference>
<gene>
    <name evidence="2" type="ORF">JJQ60_18995</name>
</gene>
<keyword evidence="3" id="KW-1185">Reference proteome</keyword>
<dbReference type="RefSeq" id="WP_201923917.1">
    <property type="nucleotide sequence ID" value="NZ_BAABAX010000030.1"/>
</dbReference>
<dbReference type="InterPro" id="IPR036390">
    <property type="entry name" value="WH_DNA-bd_sf"/>
</dbReference>
<dbReference type="EMBL" id="JAERQJ010000010">
    <property type="protein sequence ID" value="MBL0685631.1"/>
    <property type="molecule type" value="Genomic_DNA"/>
</dbReference>
<evidence type="ECO:0000313" key="2">
    <source>
        <dbReference type="EMBL" id="MBL0685631.1"/>
    </source>
</evidence>
<dbReference type="CDD" id="cd00090">
    <property type="entry name" value="HTH_ARSR"/>
    <property type="match status" value="1"/>
</dbReference>
<reference evidence="2" key="1">
    <citation type="submission" date="2021-01" db="EMBL/GenBank/DDBJ databases">
        <authorList>
            <person name="Zhong Y.L."/>
        </authorList>
    </citation>
    <scope>NUCLEOTIDE SEQUENCE</scope>
    <source>
        <strain evidence="2">KCTC 23302</strain>
    </source>
</reference>
<accession>A0A937DD46</accession>
<sequence length="125" mass="14455">METRRDVFQAIADPTRREIISLLANQSMNLNTISENFDMSRQAVSLHIKILQECNLIAIKQQGRQRICEAKLDKLTEVHEWTEQFSIFWTKKLQALKQVVEASPIPTSETSKIITKSSLKNKKQK</sequence>
<dbReference type="InterPro" id="IPR036388">
    <property type="entry name" value="WH-like_DNA-bd_sf"/>
</dbReference>
<dbReference type="InterPro" id="IPR001845">
    <property type="entry name" value="HTH_ArsR_DNA-bd_dom"/>
</dbReference>
<protein>
    <submittedName>
        <fullName evidence="2">Helix-turn-helix transcriptional regulator</fullName>
    </submittedName>
</protein>
<dbReference type="AlphaFoldDB" id="A0A937DD46"/>
<dbReference type="PROSITE" id="PS50987">
    <property type="entry name" value="HTH_ARSR_2"/>
    <property type="match status" value="1"/>
</dbReference>
<dbReference type="PANTHER" id="PTHR38600">
    <property type="entry name" value="TRANSCRIPTIONAL REGULATORY PROTEIN"/>
    <property type="match status" value="1"/>
</dbReference>
<organism evidence="2 3">
    <name type="scientific">Aquimarina mytili</name>
    <dbReference type="NCBI Taxonomy" id="874423"/>
    <lineage>
        <taxon>Bacteria</taxon>
        <taxon>Pseudomonadati</taxon>
        <taxon>Bacteroidota</taxon>
        <taxon>Flavobacteriia</taxon>
        <taxon>Flavobacteriales</taxon>
        <taxon>Flavobacteriaceae</taxon>
        <taxon>Aquimarina</taxon>
    </lineage>
</organism>
<name>A0A937DD46_9FLAO</name>
<feature type="domain" description="HTH arsR-type" evidence="1">
    <location>
        <begin position="1"/>
        <end position="90"/>
    </location>
</feature>
<dbReference type="PRINTS" id="PR00778">
    <property type="entry name" value="HTHARSR"/>
</dbReference>